<dbReference type="PANTHER" id="PTHR47723">
    <property type="entry name" value="OS05G0353850 PROTEIN"/>
    <property type="match status" value="1"/>
</dbReference>
<sequence length="145" mass="15777">MQFSFRAVRLDVINSSLLNQPLPPIAFTSVVSEPVEWQPGPINSCTLNSDGAVNLHTSMGSTGGLLHNHFGNWLIGSNKKARLSSPLQAEILGIYVGFRLAWDNDYKHVQVQSDLSEALNLISSPLAESDACAVVRAIAQLVKRH</sequence>
<accession>A0ABR2CIY6</accession>
<dbReference type="InterPro" id="IPR036397">
    <property type="entry name" value="RNaseH_sf"/>
</dbReference>
<comment type="caution">
    <text evidence="2">The sequence shown here is derived from an EMBL/GenBank/DDBJ whole genome shotgun (WGS) entry which is preliminary data.</text>
</comment>
<dbReference type="PANTHER" id="PTHR47723:SF19">
    <property type="entry name" value="POLYNUCLEOTIDYL TRANSFERASE, RIBONUCLEASE H-LIKE SUPERFAMILY PROTEIN"/>
    <property type="match status" value="1"/>
</dbReference>
<feature type="domain" description="RNase H type-1" evidence="1">
    <location>
        <begin position="48"/>
        <end position="144"/>
    </location>
</feature>
<dbReference type="Pfam" id="PF13456">
    <property type="entry name" value="RVT_3"/>
    <property type="match status" value="1"/>
</dbReference>
<dbReference type="Proteomes" id="UP001472677">
    <property type="component" value="Unassembled WGS sequence"/>
</dbReference>
<dbReference type="CDD" id="cd06222">
    <property type="entry name" value="RNase_H_like"/>
    <property type="match status" value="1"/>
</dbReference>
<reference evidence="2 3" key="1">
    <citation type="journal article" date="2024" name="G3 (Bethesda)">
        <title>Genome assembly of Hibiscus sabdariffa L. provides insights into metabolisms of medicinal natural products.</title>
        <authorList>
            <person name="Kim T."/>
        </authorList>
    </citation>
    <scope>NUCLEOTIDE SEQUENCE [LARGE SCALE GENOMIC DNA]</scope>
    <source>
        <strain evidence="2">TK-2024</strain>
        <tissue evidence="2">Old leaves</tissue>
    </source>
</reference>
<proteinExistence type="predicted"/>
<evidence type="ECO:0000313" key="2">
    <source>
        <dbReference type="EMBL" id="KAK8519573.1"/>
    </source>
</evidence>
<protein>
    <recommendedName>
        <fullName evidence="1">RNase H type-1 domain-containing protein</fullName>
    </recommendedName>
</protein>
<evidence type="ECO:0000259" key="1">
    <source>
        <dbReference type="Pfam" id="PF13456"/>
    </source>
</evidence>
<dbReference type="Gene3D" id="3.30.420.10">
    <property type="entry name" value="Ribonuclease H-like superfamily/Ribonuclease H"/>
    <property type="match status" value="1"/>
</dbReference>
<dbReference type="InterPro" id="IPR002156">
    <property type="entry name" value="RNaseH_domain"/>
</dbReference>
<organism evidence="2 3">
    <name type="scientific">Hibiscus sabdariffa</name>
    <name type="common">roselle</name>
    <dbReference type="NCBI Taxonomy" id="183260"/>
    <lineage>
        <taxon>Eukaryota</taxon>
        <taxon>Viridiplantae</taxon>
        <taxon>Streptophyta</taxon>
        <taxon>Embryophyta</taxon>
        <taxon>Tracheophyta</taxon>
        <taxon>Spermatophyta</taxon>
        <taxon>Magnoliopsida</taxon>
        <taxon>eudicotyledons</taxon>
        <taxon>Gunneridae</taxon>
        <taxon>Pentapetalae</taxon>
        <taxon>rosids</taxon>
        <taxon>malvids</taxon>
        <taxon>Malvales</taxon>
        <taxon>Malvaceae</taxon>
        <taxon>Malvoideae</taxon>
        <taxon>Hibiscus</taxon>
    </lineage>
</organism>
<evidence type="ECO:0000313" key="3">
    <source>
        <dbReference type="Proteomes" id="UP001472677"/>
    </source>
</evidence>
<name>A0ABR2CIY6_9ROSI</name>
<dbReference type="EMBL" id="JBBPBM010000051">
    <property type="protein sequence ID" value="KAK8519573.1"/>
    <property type="molecule type" value="Genomic_DNA"/>
</dbReference>
<dbReference type="InterPro" id="IPR044730">
    <property type="entry name" value="RNase_H-like_dom_plant"/>
</dbReference>
<dbReference type="SUPFAM" id="SSF53098">
    <property type="entry name" value="Ribonuclease H-like"/>
    <property type="match status" value="1"/>
</dbReference>
<dbReference type="InterPro" id="IPR012337">
    <property type="entry name" value="RNaseH-like_sf"/>
</dbReference>
<dbReference type="InterPro" id="IPR053151">
    <property type="entry name" value="RNase_H-like"/>
</dbReference>
<gene>
    <name evidence="2" type="ORF">V6N12_025606</name>
</gene>
<keyword evidence="3" id="KW-1185">Reference proteome</keyword>